<dbReference type="AlphaFoldDB" id="A0A9P7D4C9"/>
<name>A0A9P7D4C9_9AGAM</name>
<gene>
    <name evidence="3" type="ORF">EV702DRAFT_1096786</name>
</gene>
<feature type="transmembrane region" description="Helical" evidence="1">
    <location>
        <begin position="51"/>
        <end position="77"/>
    </location>
</feature>
<accession>A0A9P7D4C9</accession>
<sequence>MSNISQSPYLWPFLDWSRISSYFLVASSAVVAYDWILTLGQEVELVWEQRCTLMTVLYICVRYIGILYCVVNMLWYLPLISMTNTGCAILWFILVSITVVVNAMLCAIIVTRIHAMYGRSKKMFIFLIIVLLALLIASGVMVLVASTDVSGVERVFSGTKLCAIVFVDIDAVRLHGTAWIPTIVWEILAFCLAAWIVIKHFRELRQHGPPGSIIRDCFTVLIQSHMLYFVAFAAVSCLYLGPLSPELSSSSSVAGGIYFGILNFAQPVQMFVLGPRLVLSVRDYHAKLLAKSDEAISITAITFQEHRHLSTSSAV</sequence>
<keyword evidence="1" id="KW-0812">Transmembrane</keyword>
<keyword evidence="4" id="KW-1185">Reference proteome</keyword>
<evidence type="ECO:0000313" key="3">
    <source>
        <dbReference type="EMBL" id="KAG1778036.1"/>
    </source>
</evidence>
<keyword evidence="1" id="KW-1133">Transmembrane helix</keyword>
<evidence type="ECO:0000313" key="4">
    <source>
        <dbReference type="Proteomes" id="UP000714275"/>
    </source>
</evidence>
<feature type="transmembrane region" description="Helical" evidence="1">
    <location>
        <begin position="218"/>
        <end position="241"/>
    </location>
</feature>
<feature type="domain" description="DUF6533" evidence="2">
    <location>
        <begin position="22"/>
        <end position="67"/>
    </location>
</feature>
<dbReference type="Proteomes" id="UP000714275">
    <property type="component" value="Unassembled WGS sequence"/>
</dbReference>
<keyword evidence="1" id="KW-0472">Membrane</keyword>
<reference evidence="3" key="1">
    <citation type="journal article" date="2020" name="New Phytol.">
        <title>Comparative genomics reveals dynamic genome evolution in host specialist ectomycorrhizal fungi.</title>
        <authorList>
            <person name="Lofgren L.A."/>
            <person name="Nguyen N.H."/>
            <person name="Vilgalys R."/>
            <person name="Ruytinx J."/>
            <person name="Liao H.L."/>
            <person name="Branco S."/>
            <person name="Kuo A."/>
            <person name="LaButti K."/>
            <person name="Lipzen A."/>
            <person name="Andreopoulos W."/>
            <person name="Pangilinan J."/>
            <person name="Riley R."/>
            <person name="Hundley H."/>
            <person name="Na H."/>
            <person name="Barry K."/>
            <person name="Grigoriev I.V."/>
            <person name="Stajich J.E."/>
            <person name="Kennedy P.G."/>
        </authorList>
    </citation>
    <scope>NUCLEOTIDE SEQUENCE</scope>
    <source>
        <strain evidence="3">DOB743</strain>
    </source>
</reference>
<dbReference type="Pfam" id="PF20151">
    <property type="entry name" value="DUF6533"/>
    <property type="match status" value="1"/>
</dbReference>
<dbReference type="EMBL" id="JABBWD010000017">
    <property type="protein sequence ID" value="KAG1778036.1"/>
    <property type="molecule type" value="Genomic_DNA"/>
</dbReference>
<evidence type="ECO:0000256" key="1">
    <source>
        <dbReference type="SAM" id="Phobius"/>
    </source>
</evidence>
<feature type="transmembrane region" description="Helical" evidence="1">
    <location>
        <begin position="123"/>
        <end position="145"/>
    </location>
</feature>
<feature type="transmembrane region" description="Helical" evidence="1">
    <location>
        <begin position="253"/>
        <end position="273"/>
    </location>
</feature>
<comment type="caution">
    <text evidence="3">The sequence shown here is derived from an EMBL/GenBank/DDBJ whole genome shotgun (WGS) entry which is preliminary data.</text>
</comment>
<protein>
    <recommendedName>
        <fullName evidence="2">DUF6533 domain-containing protein</fullName>
    </recommendedName>
</protein>
<organism evidence="3 4">
    <name type="scientific">Suillus placidus</name>
    <dbReference type="NCBI Taxonomy" id="48579"/>
    <lineage>
        <taxon>Eukaryota</taxon>
        <taxon>Fungi</taxon>
        <taxon>Dikarya</taxon>
        <taxon>Basidiomycota</taxon>
        <taxon>Agaricomycotina</taxon>
        <taxon>Agaricomycetes</taxon>
        <taxon>Agaricomycetidae</taxon>
        <taxon>Boletales</taxon>
        <taxon>Suillineae</taxon>
        <taxon>Suillaceae</taxon>
        <taxon>Suillus</taxon>
    </lineage>
</organism>
<proteinExistence type="predicted"/>
<evidence type="ECO:0000259" key="2">
    <source>
        <dbReference type="Pfam" id="PF20151"/>
    </source>
</evidence>
<dbReference type="OrthoDB" id="2662801at2759"/>
<feature type="transmembrane region" description="Helical" evidence="1">
    <location>
        <begin position="178"/>
        <end position="198"/>
    </location>
</feature>
<feature type="transmembrane region" description="Helical" evidence="1">
    <location>
        <begin position="89"/>
        <end position="111"/>
    </location>
</feature>
<dbReference type="InterPro" id="IPR045340">
    <property type="entry name" value="DUF6533"/>
</dbReference>